<reference evidence="3" key="3">
    <citation type="submission" date="2021-05" db="UniProtKB">
        <authorList>
            <consortium name="EnsemblPlants"/>
        </authorList>
    </citation>
    <scope>IDENTIFICATION</scope>
    <source>
        <strain evidence="3">cv. B73</strain>
    </source>
</reference>
<dbReference type="FunCoup" id="A0A804M3F1">
    <property type="interactions" value="287"/>
</dbReference>
<dbReference type="InParanoid" id="A0A804M3F1"/>
<feature type="region of interest" description="Disordered" evidence="1">
    <location>
        <begin position="29"/>
        <end position="54"/>
    </location>
</feature>
<name>A0A804M3F1_MAIZE</name>
<evidence type="ECO:0000256" key="1">
    <source>
        <dbReference type="SAM" id="MobiDB-lite"/>
    </source>
</evidence>
<keyword evidence="4" id="KW-1185">Reference proteome</keyword>
<dbReference type="Gramene" id="Zm00001eb056310_T001">
    <property type="protein sequence ID" value="Zm00001eb056310_P001"/>
    <property type="gene ID" value="Zm00001eb056310"/>
</dbReference>
<organism evidence="3 4">
    <name type="scientific">Zea mays</name>
    <name type="common">Maize</name>
    <dbReference type="NCBI Taxonomy" id="4577"/>
    <lineage>
        <taxon>Eukaryota</taxon>
        <taxon>Viridiplantae</taxon>
        <taxon>Streptophyta</taxon>
        <taxon>Embryophyta</taxon>
        <taxon>Tracheophyta</taxon>
        <taxon>Spermatophyta</taxon>
        <taxon>Magnoliopsida</taxon>
        <taxon>Liliopsida</taxon>
        <taxon>Poales</taxon>
        <taxon>Poaceae</taxon>
        <taxon>PACMAD clade</taxon>
        <taxon>Panicoideae</taxon>
        <taxon>Andropogonodae</taxon>
        <taxon>Andropogoneae</taxon>
        <taxon>Tripsacinae</taxon>
        <taxon>Zea</taxon>
    </lineage>
</organism>
<evidence type="ECO:0000313" key="4">
    <source>
        <dbReference type="Proteomes" id="UP000007305"/>
    </source>
</evidence>
<reference evidence="3" key="2">
    <citation type="submission" date="2019-07" db="EMBL/GenBank/DDBJ databases">
        <authorList>
            <person name="Seetharam A."/>
            <person name="Woodhouse M."/>
            <person name="Cannon E."/>
        </authorList>
    </citation>
    <scope>NUCLEOTIDE SEQUENCE [LARGE SCALE GENOMIC DNA]</scope>
    <source>
        <strain evidence="3">cv. B73</strain>
    </source>
</reference>
<evidence type="ECO:0000313" key="3">
    <source>
        <dbReference type="EnsemblPlants" id="Zm00001eb056310_P001"/>
    </source>
</evidence>
<dbReference type="AlphaFoldDB" id="A0A804M3F1"/>
<accession>A0A804M3F1</accession>
<protein>
    <submittedName>
        <fullName evidence="3">Uncharacterized protein</fullName>
    </submittedName>
</protein>
<sequence>MAVGQKLGPCSCVKLLVVLALVMSASDGAGASRPLTTAAPAGEQQQSTGGGGGGGLASVKLAVVVRQLWAGPSGCTFDPNTTGPRCP</sequence>
<keyword evidence="2" id="KW-0732">Signal</keyword>
<feature type="signal peptide" evidence="2">
    <location>
        <begin position="1"/>
        <end position="31"/>
    </location>
</feature>
<feature type="chain" id="PRO_5032939695" evidence="2">
    <location>
        <begin position="32"/>
        <end position="87"/>
    </location>
</feature>
<reference evidence="4" key="1">
    <citation type="submission" date="2015-12" db="EMBL/GenBank/DDBJ databases">
        <title>Update maize B73 reference genome by single molecule sequencing technologies.</title>
        <authorList>
            <consortium name="Maize Genome Sequencing Project"/>
            <person name="Ware D."/>
        </authorList>
    </citation>
    <scope>NUCLEOTIDE SEQUENCE [LARGE SCALE GENOMIC DNA]</scope>
    <source>
        <strain evidence="4">cv. B73</strain>
    </source>
</reference>
<dbReference type="Proteomes" id="UP000007305">
    <property type="component" value="Chromosome 1"/>
</dbReference>
<evidence type="ECO:0000256" key="2">
    <source>
        <dbReference type="SAM" id="SignalP"/>
    </source>
</evidence>
<dbReference type="EnsemblPlants" id="Zm00001eb056310_T001">
    <property type="protein sequence ID" value="Zm00001eb056310_P001"/>
    <property type="gene ID" value="Zm00001eb056310"/>
</dbReference>
<proteinExistence type="predicted"/>